<dbReference type="GO" id="GO:0003677">
    <property type="term" value="F:DNA binding"/>
    <property type="evidence" value="ECO:0007669"/>
    <property type="project" value="InterPro"/>
</dbReference>
<dbReference type="GO" id="GO:0032259">
    <property type="term" value="P:methylation"/>
    <property type="evidence" value="ECO:0007669"/>
    <property type="project" value="UniProtKB-KW"/>
</dbReference>
<dbReference type="GO" id="GO:0009007">
    <property type="term" value="F:site-specific DNA-methyltransferase (adenine-specific) activity"/>
    <property type="evidence" value="ECO:0007669"/>
    <property type="project" value="UniProtKB-EC"/>
</dbReference>
<dbReference type="InterPro" id="IPR038333">
    <property type="entry name" value="T1MK-like_N_sf"/>
</dbReference>
<reference evidence="10" key="3">
    <citation type="submission" date="2023-05" db="EMBL/GenBank/DDBJ databases">
        <authorList>
            <person name="Smith C.H."/>
        </authorList>
    </citation>
    <scope>NUCLEOTIDE SEQUENCE</scope>
    <source>
        <strain evidence="10">CHS0354</strain>
        <tissue evidence="10">Mantle</tissue>
    </source>
</reference>
<comment type="caution">
    <text evidence="10">The sequence shown here is derived from an EMBL/GenBank/DDBJ whole genome shotgun (WGS) entry which is preliminary data.</text>
</comment>
<protein>
    <recommendedName>
        <fullName evidence="1">site-specific DNA-methyltransferase (adenine-specific)</fullName>
        <ecNumber evidence="1">2.1.1.72</ecNumber>
    </recommendedName>
</protein>
<evidence type="ECO:0000256" key="4">
    <source>
        <dbReference type="ARBA" id="ARBA00022691"/>
    </source>
</evidence>
<dbReference type="GO" id="GO:0008170">
    <property type="term" value="F:N-methyltransferase activity"/>
    <property type="evidence" value="ECO:0007669"/>
    <property type="project" value="InterPro"/>
</dbReference>
<dbReference type="PANTHER" id="PTHR42998:SF1">
    <property type="entry name" value="TYPE I RESTRICTION ENZYME HINDI METHYLASE SUBUNIT"/>
    <property type="match status" value="1"/>
</dbReference>
<evidence type="ECO:0000256" key="1">
    <source>
        <dbReference type="ARBA" id="ARBA00011900"/>
    </source>
</evidence>
<dbReference type="InterPro" id="IPR002052">
    <property type="entry name" value="DNA_methylase_N6_adenine_CS"/>
</dbReference>
<evidence type="ECO:0000313" key="11">
    <source>
        <dbReference type="Proteomes" id="UP001195483"/>
    </source>
</evidence>
<feature type="domain" description="N6 adenine-specific DNA methyltransferase N-terminal" evidence="9">
    <location>
        <begin position="13"/>
        <end position="141"/>
    </location>
</feature>
<dbReference type="Gene3D" id="3.40.50.150">
    <property type="entry name" value="Vaccinia Virus protein VP39"/>
    <property type="match status" value="1"/>
</dbReference>
<accession>A0AAE0T6X9</accession>
<dbReference type="PANTHER" id="PTHR42998">
    <property type="entry name" value="TYPE I RESTRICTION ENZYME HINDVIIP M PROTEIN-RELATED"/>
    <property type="match status" value="1"/>
</dbReference>
<evidence type="ECO:0000256" key="2">
    <source>
        <dbReference type="ARBA" id="ARBA00022603"/>
    </source>
</evidence>
<sequence length="681" mass="77837">MAKKTKEIQDEPLEKKLWKAADKLRKNMDAAEYKHVVLGLIFLKYISDAFEELFNKLKEGKDDYKGADPEDKNEYVAEKVFYVPSSARWTWLQGRAKLPSIGKDIDEAMDALEKDNPSLEGVLPKVYAQEKLDKGSLGGLVDLVSTATFYVKAENFQPQQSKDLLGRVFEYFLGEFALAEGKKGGQFYTPESVVKLLVEMLEPYEGRVFDPCCGSGEMFVQSEKFIKHHQDYYKKNNGKKLSLNPADHISIYGQESNQTTWRLAKMNLAIRGIDSSNVKWNNEGSFLNDAHKDLKADFIIANPPFNDSDWSGELLQKDARWVYGTPPSGNANYAWIQHFLYHLSANGQAGFVLSKGSLTSNSSGEDVIRKALVDSDLIDCIVNLPTKLFLNTQIPACLWFMNKGKGRKSSASTKGKILFIDVRNMGFLINRKTRDLSAEDVTQISQTYHNWKMSESGLTELEDYQDVQGFCKSATLEEVRALNYALTPGRYVGLAEEDDDFNFAERFASLKAELEKQIAEEENLNERINIRWQQRFSNYVKAFYKLEEAVHRIKEQYPIGDDGTIDEDDFLDDIIKEGLIQRFEYTHELAWNVMKDFLENAGNNNIYGSKDATKEAFAVGLISNGDVWMEMIKSRNKTSHTYNEETADDIFMKIIREYHQEFNQFKNRMEALRSGEQGKLL</sequence>
<dbReference type="PRINTS" id="PR00507">
    <property type="entry name" value="N12N6MTFRASE"/>
</dbReference>
<keyword evidence="7" id="KW-0175">Coiled coil</keyword>
<keyword evidence="5" id="KW-0680">Restriction system</keyword>
<dbReference type="NCBIfam" id="TIGR01987">
    <property type="entry name" value="HI0074"/>
    <property type="match status" value="1"/>
</dbReference>
<gene>
    <name evidence="10" type="ORF">CHS0354_000611</name>
</gene>
<evidence type="ECO:0000259" key="8">
    <source>
        <dbReference type="Pfam" id="PF02384"/>
    </source>
</evidence>
<keyword evidence="3" id="KW-0808">Transferase</keyword>
<dbReference type="GO" id="GO:0009307">
    <property type="term" value="P:DNA restriction-modification system"/>
    <property type="evidence" value="ECO:0007669"/>
    <property type="project" value="UniProtKB-KW"/>
</dbReference>
<organism evidence="10 11">
    <name type="scientific">Potamilus streckersoni</name>
    <dbReference type="NCBI Taxonomy" id="2493646"/>
    <lineage>
        <taxon>Eukaryota</taxon>
        <taxon>Metazoa</taxon>
        <taxon>Spiralia</taxon>
        <taxon>Lophotrochozoa</taxon>
        <taxon>Mollusca</taxon>
        <taxon>Bivalvia</taxon>
        <taxon>Autobranchia</taxon>
        <taxon>Heteroconchia</taxon>
        <taxon>Palaeoheterodonta</taxon>
        <taxon>Unionida</taxon>
        <taxon>Unionoidea</taxon>
        <taxon>Unionidae</taxon>
        <taxon>Ambleminae</taxon>
        <taxon>Lampsilini</taxon>
        <taxon>Potamilus</taxon>
    </lineage>
</organism>
<dbReference type="EMBL" id="JAEAOA010000085">
    <property type="protein sequence ID" value="KAK3604947.1"/>
    <property type="molecule type" value="Genomic_DNA"/>
</dbReference>
<dbReference type="InterPro" id="IPR010235">
    <property type="entry name" value="HepT"/>
</dbReference>
<evidence type="ECO:0000313" key="10">
    <source>
        <dbReference type="EMBL" id="KAK3604947.1"/>
    </source>
</evidence>
<dbReference type="SUPFAM" id="SSF53335">
    <property type="entry name" value="S-adenosyl-L-methionine-dependent methyltransferases"/>
    <property type="match status" value="1"/>
</dbReference>
<evidence type="ECO:0000256" key="7">
    <source>
        <dbReference type="SAM" id="Coils"/>
    </source>
</evidence>
<evidence type="ECO:0000256" key="6">
    <source>
        <dbReference type="ARBA" id="ARBA00047942"/>
    </source>
</evidence>
<dbReference type="AlphaFoldDB" id="A0AAE0T6X9"/>
<dbReference type="SUPFAM" id="SSF81593">
    <property type="entry name" value="Nucleotidyltransferase substrate binding subunit/domain"/>
    <property type="match status" value="1"/>
</dbReference>
<evidence type="ECO:0000256" key="3">
    <source>
        <dbReference type="ARBA" id="ARBA00022679"/>
    </source>
</evidence>
<dbReference type="InterPro" id="IPR052916">
    <property type="entry name" value="Type-I_RE_MTase_Subunit"/>
</dbReference>
<evidence type="ECO:0000256" key="5">
    <source>
        <dbReference type="ARBA" id="ARBA00022747"/>
    </source>
</evidence>
<dbReference type="Pfam" id="PF08780">
    <property type="entry name" value="NTase_sub_bind"/>
    <property type="match status" value="1"/>
</dbReference>
<reference evidence="10" key="1">
    <citation type="journal article" date="2021" name="Genome Biol. Evol.">
        <title>A High-Quality Reference Genome for a Parasitic Bivalve with Doubly Uniparental Inheritance (Bivalvia: Unionida).</title>
        <authorList>
            <person name="Smith C.H."/>
        </authorList>
    </citation>
    <scope>NUCLEOTIDE SEQUENCE</scope>
    <source>
        <strain evidence="10">CHS0354</strain>
    </source>
</reference>
<proteinExistence type="predicted"/>
<dbReference type="InterPro" id="IPR029063">
    <property type="entry name" value="SAM-dependent_MTases_sf"/>
</dbReference>
<dbReference type="InterPro" id="IPR022749">
    <property type="entry name" value="D12N6_MeTrfase_N"/>
</dbReference>
<reference evidence="10" key="2">
    <citation type="journal article" date="2021" name="Genome Biol. Evol.">
        <title>Developing a high-quality reference genome for a parasitic bivalve with doubly uniparental inheritance (Bivalvia: Unionida).</title>
        <authorList>
            <person name="Smith C.H."/>
        </authorList>
    </citation>
    <scope>NUCLEOTIDE SEQUENCE</scope>
    <source>
        <strain evidence="10">CHS0354</strain>
        <tissue evidence="10">Mantle</tissue>
    </source>
</reference>
<comment type="catalytic activity">
    <reaction evidence="6">
        <text>a 2'-deoxyadenosine in DNA + S-adenosyl-L-methionine = an N(6)-methyl-2'-deoxyadenosine in DNA + S-adenosyl-L-homocysteine + H(+)</text>
        <dbReference type="Rhea" id="RHEA:15197"/>
        <dbReference type="Rhea" id="RHEA-COMP:12418"/>
        <dbReference type="Rhea" id="RHEA-COMP:12419"/>
        <dbReference type="ChEBI" id="CHEBI:15378"/>
        <dbReference type="ChEBI" id="CHEBI:57856"/>
        <dbReference type="ChEBI" id="CHEBI:59789"/>
        <dbReference type="ChEBI" id="CHEBI:90615"/>
        <dbReference type="ChEBI" id="CHEBI:90616"/>
        <dbReference type="EC" id="2.1.1.72"/>
    </reaction>
</comment>
<dbReference type="Proteomes" id="UP001195483">
    <property type="component" value="Unassembled WGS sequence"/>
</dbReference>
<keyword evidence="2" id="KW-0489">Methyltransferase</keyword>
<dbReference type="Gene3D" id="1.20.120.330">
    <property type="entry name" value="Nucleotidyltransferases domain 2"/>
    <property type="match status" value="1"/>
</dbReference>
<evidence type="ECO:0000259" key="9">
    <source>
        <dbReference type="Pfam" id="PF12161"/>
    </source>
</evidence>
<feature type="domain" description="DNA methylase adenine-specific" evidence="8">
    <location>
        <begin position="161"/>
        <end position="499"/>
    </location>
</feature>
<dbReference type="EC" id="2.1.1.72" evidence="1"/>
<keyword evidence="4" id="KW-0949">S-adenosyl-L-methionine</keyword>
<dbReference type="Pfam" id="PF12161">
    <property type="entry name" value="HsdM_N"/>
    <property type="match status" value="1"/>
</dbReference>
<dbReference type="InterPro" id="IPR003356">
    <property type="entry name" value="DNA_methylase_A-5"/>
</dbReference>
<dbReference type="PROSITE" id="PS00092">
    <property type="entry name" value="N6_MTASE"/>
    <property type="match status" value="1"/>
</dbReference>
<dbReference type="Gene3D" id="1.20.1260.30">
    <property type="match status" value="1"/>
</dbReference>
<keyword evidence="11" id="KW-1185">Reference proteome</keyword>
<feature type="coiled-coil region" evidence="7">
    <location>
        <begin position="504"/>
        <end position="531"/>
    </location>
</feature>
<name>A0AAE0T6X9_9BIVA</name>
<dbReference type="Pfam" id="PF02384">
    <property type="entry name" value="N6_Mtase"/>
    <property type="match status" value="1"/>
</dbReference>